<name>A0ABU9Z2Q0_9RHOO</name>
<keyword evidence="4 7" id="KW-0324">Glycolysis</keyword>
<reference evidence="9 10" key="1">
    <citation type="journal article" date="2018" name="Int. J. Syst. Evol. Microbiol.">
        <title>Uliginosibacterium sediminicola sp. nov., isolated from freshwater sediment.</title>
        <authorList>
            <person name="Hwang W.M."/>
            <person name="Kim S.M."/>
            <person name="Kang K."/>
            <person name="Ahn T.Y."/>
        </authorList>
    </citation>
    <scope>NUCLEOTIDE SEQUENCE [LARGE SCALE GENOMIC DNA]</scope>
    <source>
        <strain evidence="9 10">M1-21</strain>
    </source>
</reference>
<gene>
    <name evidence="7 9" type="primary">pgi</name>
    <name evidence="9" type="ORF">ABDB84_17155</name>
</gene>
<dbReference type="Gene3D" id="1.10.1390.10">
    <property type="match status" value="1"/>
</dbReference>
<dbReference type="PANTHER" id="PTHR11469">
    <property type="entry name" value="GLUCOSE-6-PHOSPHATE ISOMERASE"/>
    <property type="match status" value="1"/>
</dbReference>
<dbReference type="GO" id="GO:0004347">
    <property type="term" value="F:glucose-6-phosphate isomerase activity"/>
    <property type="evidence" value="ECO:0007669"/>
    <property type="project" value="UniProtKB-EC"/>
</dbReference>
<accession>A0ABU9Z2Q0</accession>
<sequence length="546" mass="59147">MNPTLTPSWQQLGALAPESGAVHLRERFETDPARAERYRAEACGISLDYSKNRIDDAVLKALLALAEARGVSTLRDAMFSGEPINNTEGRAVLHTALRKQDAAPVRVAGEDVMPAVREVRQRCYAFAERVRSGAWLGFTGATISDVVNIGIGGSDLGPLMVCEALKPYADGPRLHFVSNVDSAQIVATLKGLDPARTLFIIASKTFTTIETLSNARTARQWLLDAAGGDEAAIAKHFVAVSTNREKVTAFGIDADNMFGFWDWVGGRYSLWSAIGLPIIIAQGAQRFDELLHGAYEMDEHFRTAPLASNLPVLLALLGIWYINFLGARSQVIAPYNQTLHRLPAFLQQLDMESNGKGVRRDGERIAYSTGPVIWGEPGINGQHAYFQLLHQGTALIPVDFILALRQPDTLASHQRTLMASCFAQSAALMRGKTADEVRAELSARGFSGDALEAAIPHRVFSGNRPSNTLLLDELNPRRLGALIALYEHKVFVQGAIWDLNSFDQWGVELGKQLASGIEAVLAGTADASAYDASTQALIARAQASGA</sequence>
<dbReference type="EMBL" id="JBDIVE010000011">
    <property type="protein sequence ID" value="MEN3070216.1"/>
    <property type="molecule type" value="Genomic_DNA"/>
</dbReference>
<protein>
    <recommendedName>
        <fullName evidence="7">Glucose-6-phosphate isomerase</fullName>
        <shortName evidence="7">GPI</shortName>
        <ecNumber evidence="7">5.3.1.9</ecNumber>
    </recommendedName>
    <alternativeName>
        <fullName evidence="7">Phosphoglucose isomerase</fullName>
        <shortName evidence="7">PGI</shortName>
    </alternativeName>
    <alternativeName>
        <fullName evidence="7">Phosphohexose isomerase</fullName>
        <shortName evidence="7">PHI</shortName>
    </alternativeName>
</protein>
<dbReference type="EC" id="5.3.1.9" evidence="7"/>
<comment type="caution">
    <text evidence="9">The sequence shown here is derived from an EMBL/GenBank/DDBJ whole genome shotgun (WGS) entry which is preliminary data.</text>
</comment>
<dbReference type="InterPro" id="IPR023096">
    <property type="entry name" value="G6P_Isomerase_C"/>
</dbReference>
<dbReference type="InterPro" id="IPR018189">
    <property type="entry name" value="Phosphoglucose_isomerase_CS"/>
</dbReference>
<keyword evidence="3 7" id="KW-0312">Gluconeogenesis</keyword>
<evidence type="ECO:0000256" key="6">
    <source>
        <dbReference type="ARBA" id="ARBA00029321"/>
    </source>
</evidence>
<dbReference type="PROSITE" id="PS00765">
    <property type="entry name" value="P_GLUCOSE_ISOMERASE_1"/>
    <property type="match status" value="1"/>
</dbReference>
<dbReference type="Pfam" id="PF00342">
    <property type="entry name" value="PGI"/>
    <property type="match status" value="1"/>
</dbReference>
<evidence type="ECO:0000256" key="7">
    <source>
        <dbReference type="HAMAP-Rule" id="MF_00473"/>
    </source>
</evidence>
<dbReference type="CDD" id="cd05015">
    <property type="entry name" value="SIS_PGI_1"/>
    <property type="match status" value="1"/>
</dbReference>
<dbReference type="PANTHER" id="PTHR11469:SF1">
    <property type="entry name" value="GLUCOSE-6-PHOSPHATE ISOMERASE"/>
    <property type="match status" value="1"/>
</dbReference>
<organism evidence="9 10">
    <name type="scientific">Uliginosibacterium sediminicola</name>
    <dbReference type="NCBI Taxonomy" id="2024550"/>
    <lineage>
        <taxon>Bacteria</taxon>
        <taxon>Pseudomonadati</taxon>
        <taxon>Pseudomonadota</taxon>
        <taxon>Betaproteobacteria</taxon>
        <taxon>Rhodocyclales</taxon>
        <taxon>Zoogloeaceae</taxon>
        <taxon>Uliginosibacterium</taxon>
    </lineage>
</organism>
<dbReference type="Proteomes" id="UP001410394">
    <property type="component" value="Unassembled WGS sequence"/>
</dbReference>
<comment type="subcellular location">
    <subcellularLocation>
        <location evidence="7">Cytoplasm</location>
    </subcellularLocation>
</comment>
<comment type="pathway">
    <text evidence="7">Carbohydrate biosynthesis; gluconeogenesis.</text>
</comment>
<comment type="similarity">
    <text evidence="2 7 8">Belongs to the GPI family.</text>
</comment>
<dbReference type="SUPFAM" id="SSF53697">
    <property type="entry name" value="SIS domain"/>
    <property type="match status" value="1"/>
</dbReference>
<evidence type="ECO:0000256" key="5">
    <source>
        <dbReference type="ARBA" id="ARBA00023235"/>
    </source>
</evidence>
<dbReference type="InterPro" id="IPR035476">
    <property type="entry name" value="SIS_PGI_1"/>
</dbReference>
<keyword evidence="5 7" id="KW-0413">Isomerase</keyword>
<dbReference type="PROSITE" id="PS00174">
    <property type="entry name" value="P_GLUCOSE_ISOMERASE_2"/>
    <property type="match status" value="1"/>
</dbReference>
<comment type="catalytic activity">
    <reaction evidence="6 7 8">
        <text>alpha-D-glucose 6-phosphate = beta-D-fructose 6-phosphate</text>
        <dbReference type="Rhea" id="RHEA:11816"/>
        <dbReference type="ChEBI" id="CHEBI:57634"/>
        <dbReference type="ChEBI" id="CHEBI:58225"/>
        <dbReference type="EC" id="5.3.1.9"/>
    </reaction>
</comment>
<dbReference type="HAMAP" id="MF_00473">
    <property type="entry name" value="G6P_isomerase"/>
    <property type="match status" value="1"/>
</dbReference>
<dbReference type="InterPro" id="IPR046348">
    <property type="entry name" value="SIS_dom_sf"/>
</dbReference>
<feature type="active site" evidence="7">
    <location>
        <position position="511"/>
    </location>
</feature>
<dbReference type="CDD" id="cd05016">
    <property type="entry name" value="SIS_PGI_2"/>
    <property type="match status" value="1"/>
</dbReference>
<dbReference type="PRINTS" id="PR00662">
    <property type="entry name" value="G6PISOMERASE"/>
</dbReference>
<evidence type="ECO:0000313" key="10">
    <source>
        <dbReference type="Proteomes" id="UP001410394"/>
    </source>
</evidence>
<evidence type="ECO:0000256" key="4">
    <source>
        <dbReference type="ARBA" id="ARBA00023152"/>
    </source>
</evidence>
<evidence type="ECO:0000256" key="3">
    <source>
        <dbReference type="ARBA" id="ARBA00022432"/>
    </source>
</evidence>
<evidence type="ECO:0000256" key="1">
    <source>
        <dbReference type="ARBA" id="ARBA00004926"/>
    </source>
</evidence>
<feature type="active site" evidence="7">
    <location>
        <position position="383"/>
    </location>
</feature>
<dbReference type="InterPro" id="IPR001672">
    <property type="entry name" value="G6P_Isomerase"/>
</dbReference>
<comment type="pathway">
    <text evidence="1 7 8">Carbohydrate degradation; glycolysis; D-glyceraldehyde 3-phosphate and glycerone phosphate from D-glucose: step 2/4.</text>
</comment>
<evidence type="ECO:0000256" key="2">
    <source>
        <dbReference type="ARBA" id="ARBA00006604"/>
    </source>
</evidence>
<evidence type="ECO:0000256" key="8">
    <source>
        <dbReference type="RuleBase" id="RU000612"/>
    </source>
</evidence>
<evidence type="ECO:0000313" key="9">
    <source>
        <dbReference type="EMBL" id="MEN3070216.1"/>
    </source>
</evidence>
<dbReference type="PROSITE" id="PS51463">
    <property type="entry name" value="P_GLUCOSE_ISOMERASE_3"/>
    <property type="match status" value="1"/>
</dbReference>
<proteinExistence type="inferred from homology"/>
<comment type="function">
    <text evidence="7">Catalyzes the reversible isomerization of glucose-6-phosphate to fructose-6-phosphate.</text>
</comment>
<dbReference type="InterPro" id="IPR035482">
    <property type="entry name" value="SIS_PGI_2"/>
</dbReference>
<dbReference type="RefSeq" id="WP_345920991.1">
    <property type="nucleotide sequence ID" value="NZ_JBDIVE010000011.1"/>
</dbReference>
<dbReference type="Gene3D" id="3.40.50.10490">
    <property type="entry name" value="Glucose-6-phosphate isomerase like protein, domain 1"/>
    <property type="match status" value="2"/>
</dbReference>
<feature type="active site" description="Proton donor" evidence="7">
    <location>
        <position position="352"/>
    </location>
</feature>
<keyword evidence="10" id="KW-1185">Reference proteome</keyword>
<dbReference type="NCBIfam" id="NF001211">
    <property type="entry name" value="PRK00179.1"/>
    <property type="match status" value="1"/>
</dbReference>
<keyword evidence="7" id="KW-0963">Cytoplasm</keyword>